<feature type="domain" description="O-antigen ligase-related" evidence="6">
    <location>
        <begin position="205"/>
        <end position="342"/>
    </location>
</feature>
<dbReference type="Proteomes" id="UP000676409">
    <property type="component" value="Chromosome"/>
</dbReference>
<dbReference type="KEGG" id="caul:KCG34_05315"/>
<evidence type="ECO:0000256" key="2">
    <source>
        <dbReference type="ARBA" id="ARBA00022692"/>
    </source>
</evidence>
<feature type="transmembrane region" description="Helical" evidence="5">
    <location>
        <begin position="79"/>
        <end position="96"/>
    </location>
</feature>
<keyword evidence="8" id="KW-1185">Reference proteome</keyword>
<organism evidence="7 8">
    <name type="scientific">Phenylobacterium montanum</name>
    <dbReference type="NCBI Taxonomy" id="2823693"/>
    <lineage>
        <taxon>Bacteria</taxon>
        <taxon>Pseudomonadati</taxon>
        <taxon>Pseudomonadota</taxon>
        <taxon>Alphaproteobacteria</taxon>
        <taxon>Caulobacterales</taxon>
        <taxon>Caulobacteraceae</taxon>
        <taxon>Phenylobacterium</taxon>
    </lineage>
</organism>
<evidence type="ECO:0000313" key="8">
    <source>
        <dbReference type="Proteomes" id="UP000676409"/>
    </source>
</evidence>
<feature type="transmembrane region" description="Helical" evidence="5">
    <location>
        <begin position="172"/>
        <end position="191"/>
    </location>
</feature>
<evidence type="ECO:0000256" key="1">
    <source>
        <dbReference type="ARBA" id="ARBA00004141"/>
    </source>
</evidence>
<gene>
    <name evidence="7" type="ORF">KCG34_05315</name>
</gene>
<feature type="transmembrane region" description="Helical" evidence="5">
    <location>
        <begin position="102"/>
        <end position="122"/>
    </location>
</feature>
<evidence type="ECO:0000256" key="3">
    <source>
        <dbReference type="ARBA" id="ARBA00022989"/>
    </source>
</evidence>
<sequence>MARGKLRLDLRRPAPWLLAAYMVLYIPVGLALIYNNGIDAFTNDKLLATWSYVHQAFIFGVFVLILLSPRTLQALRTTAPMWPFVILTLASMTWSADPKLSWAGFELVFGAVIVLPAIYAWLGQHRGLRTTGFLNGLIVVASLVAALVYPARAVVQASNIVGAEYAGAWRGVLIHKNVLGQASCVALLILIQQPRARSLLWWLFAASAAICLVFSRSSNSVLGFGAGLIAYVALSGRVTRRPWALALLGLVICLLAFGLAINVDDLARALGRSSNFSGRTDIWRYALRLIQKQALLGHGYGTVDSAFKSRSIVALHSDAVNPHNGYLDLAFDLGAAGLIALLWGVAVILLRAYRLILHGHSRERRIAICYVSMIVASLTMAMGEAAPLRVDGDGAASFFLALAALSQLDALRRRPVSRLKSSPVRLVEPISPEPVLAAEPPLLS</sequence>
<feature type="transmembrane region" description="Helical" evidence="5">
    <location>
        <begin position="198"/>
        <end position="215"/>
    </location>
</feature>
<evidence type="ECO:0000256" key="4">
    <source>
        <dbReference type="ARBA" id="ARBA00023136"/>
    </source>
</evidence>
<keyword evidence="7" id="KW-0436">Ligase</keyword>
<proteinExistence type="predicted"/>
<feature type="transmembrane region" description="Helical" evidence="5">
    <location>
        <begin position="16"/>
        <end position="34"/>
    </location>
</feature>
<dbReference type="GO" id="GO:0016020">
    <property type="term" value="C:membrane"/>
    <property type="evidence" value="ECO:0007669"/>
    <property type="project" value="UniProtKB-SubCell"/>
</dbReference>
<dbReference type="PANTHER" id="PTHR37422:SF21">
    <property type="entry name" value="EXOQ-LIKE PROTEIN"/>
    <property type="match status" value="1"/>
</dbReference>
<feature type="transmembrane region" description="Helical" evidence="5">
    <location>
        <begin position="245"/>
        <end position="263"/>
    </location>
</feature>
<evidence type="ECO:0000256" key="5">
    <source>
        <dbReference type="SAM" id="Phobius"/>
    </source>
</evidence>
<keyword evidence="4 5" id="KW-0472">Membrane</keyword>
<comment type="subcellular location">
    <subcellularLocation>
        <location evidence="1">Membrane</location>
        <topology evidence="1">Multi-pass membrane protein</topology>
    </subcellularLocation>
</comment>
<reference evidence="7" key="1">
    <citation type="submission" date="2021-04" db="EMBL/GenBank/DDBJ databases">
        <title>The complete genome sequence of Caulobacter sp. S6.</title>
        <authorList>
            <person name="Tang Y."/>
            <person name="Ouyang W."/>
            <person name="Liu Q."/>
            <person name="Huang B."/>
            <person name="Guo Z."/>
            <person name="Lei P."/>
        </authorList>
    </citation>
    <scope>NUCLEOTIDE SEQUENCE</scope>
    <source>
        <strain evidence="7">S6</strain>
    </source>
</reference>
<evidence type="ECO:0000313" key="7">
    <source>
        <dbReference type="EMBL" id="QUD89300.1"/>
    </source>
</evidence>
<dbReference type="GO" id="GO:0016874">
    <property type="term" value="F:ligase activity"/>
    <property type="evidence" value="ECO:0007669"/>
    <property type="project" value="UniProtKB-KW"/>
</dbReference>
<dbReference type="EMBL" id="CP073078">
    <property type="protein sequence ID" value="QUD89300.1"/>
    <property type="molecule type" value="Genomic_DNA"/>
</dbReference>
<protein>
    <submittedName>
        <fullName evidence="7">O-antigen ligase family protein</fullName>
    </submittedName>
</protein>
<evidence type="ECO:0000259" key="6">
    <source>
        <dbReference type="Pfam" id="PF04932"/>
    </source>
</evidence>
<feature type="transmembrane region" description="Helical" evidence="5">
    <location>
        <begin position="134"/>
        <end position="152"/>
    </location>
</feature>
<dbReference type="RefSeq" id="WP_211939352.1">
    <property type="nucleotide sequence ID" value="NZ_CP073078.1"/>
</dbReference>
<feature type="transmembrane region" description="Helical" evidence="5">
    <location>
        <begin position="46"/>
        <end position="67"/>
    </location>
</feature>
<feature type="transmembrane region" description="Helical" evidence="5">
    <location>
        <begin position="221"/>
        <end position="238"/>
    </location>
</feature>
<keyword evidence="3 5" id="KW-1133">Transmembrane helix</keyword>
<dbReference type="PANTHER" id="PTHR37422">
    <property type="entry name" value="TEICHURONIC ACID BIOSYNTHESIS PROTEIN TUAE"/>
    <property type="match status" value="1"/>
</dbReference>
<dbReference type="InterPro" id="IPR051533">
    <property type="entry name" value="WaaL-like"/>
</dbReference>
<dbReference type="AlphaFoldDB" id="A0A975G1C8"/>
<dbReference type="Pfam" id="PF04932">
    <property type="entry name" value="Wzy_C"/>
    <property type="match status" value="1"/>
</dbReference>
<feature type="transmembrane region" description="Helical" evidence="5">
    <location>
        <begin position="365"/>
        <end position="382"/>
    </location>
</feature>
<accession>A0A975G1C8</accession>
<keyword evidence="2 5" id="KW-0812">Transmembrane</keyword>
<name>A0A975G1C8_9CAUL</name>
<feature type="transmembrane region" description="Helical" evidence="5">
    <location>
        <begin position="333"/>
        <end position="353"/>
    </location>
</feature>
<dbReference type="InterPro" id="IPR007016">
    <property type="entry name" value="O-antigen_ligase-rel_domated"/>
</dbReference>